<comment type="caution">
    <text evidence="1">The sequence shown here is derived from an EMBL/GenBank/DDBJ whole genome shotgun (WGS) entry which is preliminary data.</text>
</comment>
<dbReference type="EMBL" id="NBAG03000270">
    <property type="protein sequence ID" value="PNI54289.1"/>
    <property type="molecule type" value="Genomic_DNA"/>
</dbReference>
<sequence length="40" mass="4486">MTPQEIAVNLRPEQWPRVPDGGLTRDAQCLGNGLTQCCMW</sequence>
<organism evidence="1 2">
    <name type="scientific">Pan troglodytes</name>
    <name type="common">Chimpanzee</name>
    <dbReference type="NCBI Taxonomy" id="9598"/>
    <lineage>
        <taxon>Eukaryota</taxon>
        <taxon>Metazoa</taxon>
        <taxon>Chordata</taxon>
        <taxon>Craniata</taxon>
        <taxon>Vertebrata</taxon>
        <taxon>Euteleostomi</taxon>
        <taxon>Mammalia</taxon>
        <taxon>Eutheria</taxon>
        <taxon>Euarchontoglires</taxon>
        <taxon>Primates</taxon>
        <taxon>Haplorrhini</taxon>
        <taxon>Catarrhini</taxon>
        <taxon>Hominidae</taxon>
        <taxon>Pan</taxon>
    </lineage>
</organism>
<evidence type="ECO:0000313" key="1">
    <source>
        <dbReference type="EMBL" id="PNI54289.1"/>
    </source>
</evidence>
<gene>
    <name evidence="1" type="ORF">CK820_G0023974</name>
</gene>
<dbReference type="Proteomes" id="UP000236370">
    <property type="component" value="Unassembled WGS sequence"/>
</dbReference>
<reference evidence="1 2" key="1">
    <citation type="submission" date="2017-12" db="EMBL/GenBank/DDBJ databases">
        <title>High-resolution comparative analysis of great ape genomes.</title>
        <authorList>
            <person name="Pollen A."/>
            <person name="Hastie A."/>
            <person name="Hormozdiari F."/>
            <person name="Dougherty M."/>
            <person name="Liu R."/>
            <person name="Chaisson M."/>
            <person name="Hoppe E."/>
            <person name="Hill C."/>
            <person name="Pang A."/>
            <person name="Hillier L."/>
            <person name="Baker C."/>
            <person name="Armstrong J."/>
            <person name="Shendure J."/>
            <person name="Paten B."/>
            <person name="Wilson R."/>
            <person name="Chao H."/>
            <person name="Schneider V."/>
            <person name="Ventura M."/>
            <person name="Kronenberg Z."/>
            <person name="Murali S."/>
            <person name="Gordon D."/>
            <person name="Cantsilieris S."/>
            <person name="Munson K."/>
            <person name="Nelson B."/>
            <person name="Raja A."/>
            <person name="Underwood J."/>
            <person name="Diekhans M."/>
            <person name="Fiddes I."/>
            <person name="Haussler D."/>
            <person name="Eichler E."/>
        </authorList>
    </citation>
    <scope>NUCLEOTIDE SEQUENCE [LARGE SCALE GENOMIC DNA]</scope>
    <source>
        <strain evidence="1">Yerkes chimp pedigree #C0471</strain>
    </source>
</reference>
<name>A0A2J8M446_PANTR</name>
<evidence type="ECO:0000313" key="2">
    <source>
        <dbReference type="Proteomes" id="UP000236370"/>
    </source>
</evidence>
<accession>A0A2J8M446</accession>
<dbReference type="AlphaFoldDB" id="A0A2J8M446"/>
<protein>
    <submittedName>
        <fullName evidence="1">ITGB5 isoform 9</fullName>
    </submittedName>
</protein>
<proteinExistence type="predicted"/>